<organism evidence="1 2">
    <name type="scientific">Duganella qianjiadongensis</name>
    <dbReference type="NCBI Taxonomy" id="2692176"/>
    <lineage>
        <taxon>Bacteria</taxon>
        <taxon>Pseudomonadati</taxon>
        <taxon>Pseudomonadota</taxon>
        <taxon>Betaproteobacteria</taxon>
        <taxon>Burkholderiales</taxon>
        <taxon>Oxalobacteraceae</taxon>
        <taxon>Telluria group</taxon>
        <taxon>Duganella</taxon>
    </lineage>
</organism>
<reference evidence="1 2" key="1">
    <citation type="submission" date="2019-12" db="EMBL/GenBank/DDBJ databases">
        <title>Novel species isolated from a subtropical stream in China.</title>
        <authorList>
            <person name="Lu H."/>
        </authorList>
    </citation>
    <scope>NUCLEOTIDE SEQUENCE [LARGE SCALE GENOMIC DNA]</scope>
    <source>
        <strain evidence="1 2">CY13W</strain>
    </source>
</reference>
<sequence>MIAASHTAQPASNILGSSGKSLYGAQQAGIPLSGIHKAKSLKYDLLRESSSLLFDREKQAAEQHPTCWCHGGVPNASDTIDLLRRRDGESARMSGIITCKNVWACPVCSSRICVTRQGEVEQAMKAHIANGGYVFLMTRTFPHELDMPLADLLQKEGKARTLFRNSRRWRDGKGARTGYICSLEVTLGERSGWHPHTHELIFATPDAFGDTREEQGGRLMSRLIDELKEAWYLALRKVGLCDQSEMSDVLAHGLDVRGGQYAAEYISKFGKDQKWGLSNEITRHAAKTGGGLKGLHPFQLLMMSMAGDIVAGQKFREYVAAFQGKRMLSWSKGLKKLLLGLEDIADEDMADDQLPDEVSVAKLTSEEISILRKRGLFGNFLGFVAEYCGDPETAKADIDAYFAWARTIPPNRRGLVKVKMWSRGAADPAFAAKGRGFMFVDQEKRMA</sequence>
<comment type="caution">
    <text evidence="1">The sequence shown here is derived from an EMBL/GenBank/DDBJ whole genome shotgun (WGS) entry which is preliminary data.</text>
</comment>
<evidence type="ECO:0000313" key="1">
    <source>
        <dbReference type="EMBL" id="MYM39648.1"/>
    </source>
</evidence>
<keyword evidence="2" id="KW-1185">Reference proteome</keyword>
<dbReference type="RefSeq" id="WP_161039016.1">
    <property type="nucleotide sequence ID" value="NZ_WWCM01000005.1"/>
</dbReference>
<dbReference type="Proteomes" id="UP000478090">
    <property type="component" value="Unassembled WGS sequence"/>
</dbReference>
<name>A0ABW9VJP7_9BURK</name>
<gene>
    <name evidence="1" type="ORF">GTP27_09930</name>
</gene>
<accession>A0ABW9VJP7</accession>
<protein>
    <submittedName>
        <fullName evidence="1">Protein rep</fullName>
    </submittedName>
</protein>
<dbReference type="EMBL" id="WWCM01000005">
    <property type="protein sequence ID" value="MYM39648.1"/>
    <property type="molecule type" value="Genomic_DNA"/>
</dbReference>
<evidence type="ECO:0000313" key="2">
    <source>
        <dbReference type="Proteomes" id="UP000478090"/>
    </source>
</evidence>
<proteinExistence type="predicted"/>